<organism evidence="1 2">
    <name type="scientific">Candidatus Woesebacteria bacterium GWA1_41_8</name>
    <dbReference type="NCBI Taxonomy" id="1802471"/>
    <lineage>
        <taxon>Bacteria</taxon>
        <taxon>Candidatus Woeseibacteriota</taxon>
    </lineage>
</organism>
<evidence type="ECO:0000313" key="1">
    <source>
        <dbReference type="EMBL" id="OGM02646.1"/>
    </source>
</evidence>
<dbReference type="AlphaFoldDB" id="A0A1F7WIK0"/>
<sequence>MDDLANSDYIKSIEKTAVLFGDEWRKKQDELDKKQTANDPKAIKAVLLKCFPDRKKHKRAWALVEVVCNRNLKAENSHVALKLWKSIKKIDYQRNSKTYLESIKNLCNKTVRPRIKPAGYTVTFHSSFTEIVKLK</sequence>
<proteinExistence type="predicted"/>
<name>A0A1F7WIK0_9BACT</name>
<protein>
    <submittedName>
        <fullName evidence="1">Uncharacterized protein</fullName>
    </submittedName>
</protein>
<evidence type="ECO:0000313" key="2">
    <source>
        <dbReference type="Proteomes" id="UP000176198"/>
    </source>
</evidence>
<gene>
    <name evidence="1" type="ORF">A2115_00555</name>
</gene>
<dbReference type="STRING" id="1802471.A2115_00555"/>
<dbReference type="EMBL" id="MGFJ01000018">
    <property type="protein sequence ID" value="OGM02646.1"/>
    <property type="molecule type" value="Genomic_DNA"/>
</dbReference>
<dbReference type="Proteomes" id="UP000176198">
    <property type="component" value="Unassembled WGS sequence"/>
</dbReference>
<accession>A0A1F7WIK0</accession>
<comment type="caution">
    <text evidence="1">The sequence shown here is derived from an EMBL/GenBank/DDBJ whole genome shotgun (WGS) entry which is preliminary data.</text>
</comment>
<reference evidence="1 2" key="1">
    <citation type="journal article" date="2016" name="Nat. Commun.">
        <title>Thousands of microbial genomes shed light on interconnected biogeochemical processes in an aquifer system.</title>
        <authorList>
            <person name="Anantharaman K."/>
            <person name="Brown C.T."/>
            <person name="Hug L.A."/>
            <person name="Sharon I."/>
            <person name="Castelle C.J."/>
            <person name="Probst A.J."/>
            <person name="Thomas B.C."/>
            <person name="Singh A."/>
            <person name="Wilkins M.J."/>
            <person name="Karaoz U."/>
            <person name="Brodie E.L."/>
            <person name="Williams K.H."/>
            <person name="Hubbard S.S."/>
            <person name="Banfield J.F."/>
        </authorList>
    </citation>
    <scope>NUCLEOTIDE SEQUENCE [LARGE SCALE GENOMIC DNA]</scope>
</reference>